<accession>A0ABQ3ULD2</accession>
<dbReference type="EMBL" id="BNJG01000001">
    <property type="protein sequence ID" value="GHO53490.1"/>
    <property type="molecule type" value="Genomic_DNA"/>
</dbReference>
<organism evidence="1 2">
    <name type="scientific">Ktedonobacter robiniae</name>
    <dbReference type="NCBI Taxonomy" id="2778365"/>
    <lineage>
        <taxon>Bacteria</taxon>
        <taxon>Bacillati</taxon>
        <taxon>Chloroflexota</taxon>
        <taxon>Ktedonobacteria</taxon>
        <taxon>Ktedonobacterales</taxon>
        <taxon>Ktedonobacteraceae</taxon>
        <taxon>Ktedonobacter</taxon>
    </lineage>
</organism>
<sequence length="61" mass="6326">MLVWAVVLETGREVLANKMPLTTNPQFSQTSSPGWSADLQFGQTVGVTVATGAECSDAAVG</sequence>
<reference evidence="1 2" key="1">
    <citation type="journal article" date="2021" name="Int. J. Syst. Evol. Microbiol.">
        <title>Reticulibacter mediterranei gen. nov., sp. nov., within the new family Reticulibacteraceae fam. nov., and Ktedonospora formicarum gen. nov., sp. nov., Ktedonobacter robiniae sp. nov., Dictyobacter formicarum sp. nov. and Dictyobacter arantiisoli sp. nov., belonging to the class Ktedonobacteria.</title>
        <authorList>
            <person name="Yabe S."/>
            <person name="Zheng Y."/>
            <person name="Wang C.M."/>
            <person name="Sakai Y."/>
            <person name="Abe K."/>
            <person name="Yokota A."/>
            <person name="Donadio S."/>
            <person name="Cavaletti L."/>
            <person name="Monciardini P."/>
        </authorList>
    </citation>
    <scope>NUCLEOTIDE SEQUENCE [LARGE SCALE GENOMIC DNA]</scope>
    <source>
        <strain evidence="1 2">SOSP1-30</strain>
    </source>
</reference>
<dbReference type="Proteomes" id="UP000654345">
    <property type="component" value="Unassembled WGS sequence"/>
</dbReference>
<protein>
    <submittedName>
        <fullName evidence="1">Uncharacterized protein</fullName>
    </submittedName>
</protein>
<gene>
    <name evidence="1" type="ORF">KSB_19650</name>
</gene>
<name>A0ABQ3ULD2_9CHLR</name>
<comment type="caution">
    <text evidence="1">The sequence shown here is derived from an EMBL/GenBank/DDBJ whole genome shotgun (WGS) entry which is preliminary data.</text>
</comment>
<evidence type="ECO:0000313" key="2">
    <source>
        <dbReference type="Proteomes" id="UP000654345"/>
    </source>
</evidence>
<evidence type="ECO:0000313" key="1">
    <source>
        <dbReference type="EMBL" id="GHO53490.1"/>
    </source>
</evidence>
<proteinExistence type="predicted"/>
<keyword evidence="2" id="KW-1185">Reference proteome</keyword>